<dbReference type="Gene3D" id="2.60.200.20">
    <property type="match status" value="1"/>
</dbReference>
<dbReference type="EMBL" id="CCKQ01010876">
    <property type="protein sequence ID" value="CDW82396.1"/>
    <property type="molecule type" value="Genomic_DNA"/>
</dbReference>
<organism evidence="3 4">
    <name type="scientific">Stylonychia lemnae</name>
    <name type="common">Ciliate</name>
    <dbReference type="NCBI Taxonomy" id="5949"/>
    <lineage>
        <taxon>Eukaryota</taxon>
        <taxon>Sar</taxon>
        <taxon>Alveolata</taxon>
        <taxon>Ciliophora</taxon>
        <taxon>Intramacronucleata</taxon>
        <taxon>Spirotrichea</taxon>
        <taxon>Stichotrichia</taxon>
        <taxon>Sporadotrichida</taxon>
        <taxon>Oxytrichidae</taxon>
        <taxon>Stylonychinae</taxon>
        <taxon>Stylonychia</taxon>
    </lineage>
</organism>
<dbReference type="InterPro" id="IPR045178">
    <property type="entry name" value="Fhl1/FHA1"/>
</dbReference>
<dbReference type="PANTHER" id="PTHR21712:SF29">
    <property type="entry name" value="PRE-RRNA-PROCESSING PROTEIN FHL1"/>
    <property type="match status" value="1"/>
</dbReference>
<keyword evidence="1" id="KW-0539">Nucleus</keyword>
<accession>A0A078AKJ3</accession>
<reference evidence="3 4" key="1">
    <citation type="submission" date="2014-06" db="EMBL/GenBank/DDBJ databases">
        <authorList>
            <person name="Swart Estienne"/>
        </authorList>
    </citation>
    <scope>NUCLEOTIDE SEQUENCE [LARGE SCALE GENOMIC DNA]</scope>
    <source>
        <strain evidence="3 4">130c</strain>
    </source>
</reference>
<evidence type="ECO:0000259" key="2">
    <source>
        <dbReference type="PROSITE" id="PS50006"/>
    </source>
</evidence>
<dbReference type="OrthoDB" id="691130at2759"/>
<dbReference type="SUPFAM" id="SSF49879">
    <property type="entry name" value="SMAD/FHA domain"/>
    <property type="match status" value="1"/>
</dbReference>
<evidence type="ECO:0000313" key="4">
    <source>
        <dbReference type="Proteomes" id="UP000039865"/>
    </source>
</evidence>
<dbReference type="PANTHER" id="PTHR21712">
    <property type="entry name" value="PRE-RRNA-PROCESSING PROTEIN FHL1"/>
    <property type="match status" value="1"/>
</dbReference>
<dbReference type="InParanoid" id="A0A078AKJ3"/>
<dbReference type="SMART" id="SM00240">
    <property type="entry name" value="FHA"/>
    <property type="match status" value="1"/>
</dbReference>
<dbReference type="GO" id="GO:0005634">
    <property type="term" value="C:nucleus"/>
    <property type="evidence" value="ECO:0007669"/>
    <property type="project" value="TreeGrafter"/>
</dbReference>
<evidence type="ECO:0000256" key="1">
    <source>
        <dbReference type="ARBA" id="ARBA00023242"/>
    </source>
</evidence>
<dbReference type="Pfam" id="PF00498">
    <property type="entry name" value="FHA"/>
    <property type="match status" value="1"/>
</dbReference>
<dbReference type="InterPro" id="IPR000253">
    <property type="entry name" value="FHA_dom"/>
</dbReference>
<dbReference type="Proteomes" id="UP000039865">
    <property type="component" value="Unassembled WGS sequence"/>
</dbReference>
<dbReference type="InterPro" id="IPR008984">
    <property type="entry name" value="SMAD_FHA_dom_sf"/>
</dbReference>
<evidence type="ECO:0000313" key="3">
    <source>
        <dbReference type="EMBL" id="CDW82396.1"/>
    </source>
</evidence>
<dbReference type="GO" id="GO:0060962">
    <property type="term" value="P:regulation of ribosomal protein gene transcription by RNA polymerase II"/>
    <property type="evidence" value="ECO:0007669"/>
    <property type="project" value="InterPro"/>
</dbReference>
<gene>
    <name evidence="3" type="primary">Contig4198.g4498</name>
    <name evidence="3" type="ORF">STYLEM_11428</name>
</gene>
<feature type="domain" description="FHA" evidence="2">
    <location>
        <begin position="34"/>
        <end position="89"/>
    </location>
</feature>
<sequence length="119" mass="14125">MVDKKNSTLDRGEEAYAKLVSENFRVFYMTELEVEIGREKKDNDPKYFCLAETGTLSKQHAKIFWDKDQNDFFIKNLSKNKIHVDFQELTNEKPPMRLKNMCPILMAKIKLYFLLPQDK</sequence>
<dbReference type="AlphaFoldDB" id="A0A078AKJ3"/>
<dbReference type="GO" id="GO:0043565">
    <property type="term" value="F:sequence-specific DNA binding"/>
    <property type="evidence" value="ECO:0007669"/>
    <property type="project" value="TreeGrafter"/>
</dbReference>
<dbReference type="PROSITE" id="PS50006">
    <property type="entry name" value="FHA_DOMAIN"/>
    <property type="match status" value="1"/>
</dbReference>
<proteinExistence type="predicted"/>
<protein>
    <submittedName>
        <fullName evidence="3">Fork head transcription factor 1</fullName>
    </submittedName>
</protein>
<name>A0A078AKJ3_STYLE</name>
<keyword evidence="4" id="KW-1185">Reference proteome</keyword>